<keyword evidence="6" id="KW-0536">Nodulation</keyword>
<keyword evidence="17 19" id="KW-0012">Acyltransferase</keyword>
<evidence type="ECO:0000256" key="17">
    <source>
        <dbReference type="ARBA" id="ARBA00023315"/>
    </source>
</evidence>
<dbReference type="UniPathway" id="UPA00094"/>
<name>A0A316FPK4_9GAMM</name>
<evidence type="ECO:0000259" key="22">
    <source>
        <dbReference type="PROSITE" id="PS52004"/>
    </source>
</evidence>
<evidence type="ECO:0000256" key="1">
    <source>
        <dbReference type="ARBA" id="ARBA00004533"/>
    </source>
</evidence>
<dbReference type="Proteomes" id="UP000245790">
    <property type="component" value="Unassembled WGS sequence"/>
</dbReference>
<keyword evidence="12" id="KW-0276">Fatty acid metabolism</keyword>
<evidence type="ECO:0000256" key="6">
    <source>
        <dbReference type="ARBA" id="ARBA00022458"/>
    </source>
</evidence>
<comment type="pathway">
    <text evidence="2 19">Lipid metabolism; fatty acid biosynthesis.</text>
</comment>
<dbReference type="OrthoDB" id="9808669at2"/>
<evidence type="ECO:0000256" key="11">
    <source>
        <dbReference type="ARBA" id="ARBA00022692"/>
    </source>
</evidence>
<dbReference type="InterPro" id="IPR016039">
    <property type="entry name" value="Thiolase-like"/>
</dbReference>
<comment type="catalytic activity">
    <reaction evidence="19">
        <text>a fatty acyl-[ACP] + malonyl-[ACP] + H(+) = a 3-oxoacyl-[ACP] + holo-[ACP] + CO2</text>
        <dbReference type="Rhea" id="RHEA:22836"/>
        <dbReference type="Rhea" id="RHEA-COMP:9623"/>
        <dbReference type="Rhea" id="RHEA-COMP:9685"/>
        <dbReference type="Rhea" id="RHEA-COMP:9916"/>
        <dbReference type="Rhea" id="RHEA-COMP:14125"/>
        <dbReference type="ChEBI" id="CHEBI:15378"/>
        <dbReference type="ChEBI" id="CHEBI:16526"/>
        <dbReference type="ChEBI" id="CHEBI:64479"/>
        <dbReference type="ChEBI" id="CHEBI:78449"/>
        <dbReference type="ChEBI" id="CHEBI:78776"/>
        <dbReference type="ChEBI" id="CHEBI:138651"/>
    </reaction>
</comment>
<keyword evidence="16 19" id="KW-0275">Fatty acid biosynthesis</keyword>
<dbReference type="FunFam" id="3.40.47.10:FF:000009">
    <property type="entry name" value="3-oxoacyl-[acyl-carrier-protein] synthase 2"/>
    <property type="match status" value="1"/>
</dbReference>
<gene>
    <name evidence="23" type="ORF">C8D97_107229</name>
</gene>
<dbReference type="CDD" id="cd00834">
    <property type="entry name" value="KAS_I_II"/>
    <property type="match status" value="1"/>
</dbReference>
<dbReference type="SUPFAM" id="SSF53901">
    <property type="entry name" value="Thiolase-like"/>
    <property type="match status" value="1"/>
</dbReference>
<evidence type="ECO:0000256" key="4">
    <source>
        <dbReference type="ARBA" id="ARBA00012356"/>
    </source>
</evidence>
<dbReference type="InterPro" id="IPR018201">
    <property type="entry name" value="Ketoacyl_synth_AS"/>
</dbReference>
<accession>A0A316FPK4</accession>
<keyword evidence="15" id="KW-0472">Membrane</keyword>
<organism evidence="23 24">
    <name type="scientific">Pleionea mediterranea</name>
    <dbReference type="NCBI Taxonomy" id="523701"/>
    <lineage>
        <taxon>Bacteria</taxon>
        <taxon>Pseudomonadati</taxon>
        <taxon>Pseudomonadota</taxon>
        <taxon>Gammaproteobacteria</taxon>
        <taxon>Oceanospirillales</taxon>
        <taxon>Pleioneaceae</taxon>
        <taxon>Pleionea</taxon>
    </lineage>
</organism>
<evidence type="ECO:0000256" key="18">
    <source>
        <dbReference type="ARBA" id="ARBA00037576"/>
    </source>
</evidence>
<feature type="domain" description="Ketosynthase family 3 (KS3)" evidence="22">
    <location>
        <begin position="2"/>
        <end position="405"/>
    </location>
</feature>
<evidence type="ECO:0000256" key="14">
    <source>
        <dbReference type="ARBA" id="ARBA00023098"/>
    </source>
</evidence>
<dbReference type="InterPro" id="IPR014031">
    <property type="entry name" value="Ketoacyl_synth_C"/>
</dbReference>
<dbReference type="PANTHER" id="PTHR11712:SF352">
    <property type="entry name" value="3-OXOACYL-[ACYL-CARRIER-PROTEIN] SYNTHASE"/>
    <property type="match status" value="1"/>
</dbReference>
<comment type="similarity">
    <text evidence="3 19 21">Belongs to the thiolase-like superfamily. Beta-ketoacyl-ACP synthases family.</text>
</comment>
<dbReference type="GO" id="GO:0005886">
    <property type="term" value="C:plasma membrane"/>
    <property type="evidence" value="ECO:0007669"/>
    <property type="project" value="UniProtKB-SubCell"/>
</dbReference>
<keyword evidence="10 19" id="KW-0808">Transferase</keyword>
<keyword evidence="7" id="KW-1003">Cell membrane</keyword>
<evidence type="ECO:0000313" key="24">
    <source>
        <dbReference type="Proteomes" id="UP000245790"/>
    </source>
</evidence>
<protein>
    <recommendedName>
        <fullName evidence="5 19">3-oxoacyl-[acyl-carrier-protein] synthase 2</fullName>
        <ecNumber evidence="4 19">2.3.1.179</ecNumber>
    </recommendedName>
</protein>
<keyword evidence="8 19" id="KW-0444">Lipid biosynthesis</keyword>
<evidence type="ECO:0000256" key="3">
    <source>
        <dbReference type="ARBA" id="ARBA00008467"/>
    </source>
</evidence>
<dbReference type="NCBIfam" id="NF005589">
    <property type="entry name" value="PRK07314.1"/>
    <property type="match status" value="1"/>
</dbReference>
<dbReference type="PANTHER" id="PTHR11712">
    <property type="entry name" value="POLYKETIDE SYNTHASE-RELATED"/>
    <property type="match status" value="1"/>
</dbReference>
<dbReference type="InterPro" id="IPR014030">
    <property type="entry name" value="Ketoacyl_synth_N"/>
</dbReference>
<dbReference type="InterPro" id="IPR020841">
    <property type="entry name" value="PKS_Beta-ketoAc_synthase_dom"/>
</dbReference>
<evidence type="ECO:0000256" key="10">
    <source>
        <dbReference type="ARBA" id="ARBA00022679"/>
    </source>
</evidence>
<evidence type="ECO:0000313" key="23">
    <source>
        <dbReference type="EMBL" id="PWK50062.1"/>
    </source>
</evidence>
<sequence>MLNRVVVTGMGIISPLGIGVDENWSRLIAGQSGIDYIKKFETDTFPIKIAGEVPSHYQDYLEGKDSRHLDPFIQYALIATQQALEDSELFHQKHVGVVIGSGQGGISNIEREHPKVINGKIRRVTPFFIPSSVIGMASGVISARYGFEGPSYGVSSACATSAHAIMDACKMIAVGEVDKVITGGSEATITPLSLAGFSRLNALNTQVDNPSCASRPFDKNRSGFVSGEGAGILVLESMESAIRRNATIYAEIAGFGATSDAHHLTAPCPEGKGQVAAMQKAIEMSGLELEQVGYINAHGTSTPLNDKIETLAIKRLFSAHSKSLTISSTKSMTGHMLGAAGAAELIYTIKSMQHERIAPTINLITPDPDCDLDYTANQSVTRRFDAALSNSFGFGGTNASLLIKKVA</sequence>
<dbReference type="GO" id="GO:0004315">
    <property type="term" value="F:3-oxoacyl-[acyl-carrier-protein] synthase activity"/>
    <property type="evidence" value="ECO:0007669"/>
    <property type="project" value="UniProtKB-UniRule"/>
</dbReference>
<evidence type="ECO:0000256" key="16">
    <source>
        <dbReference type="ARBA" id="ARBA00023160"/>
    </source>
</evidence>
<feature type="active site" description="For beta-ketoacyl synthase activity" evidence="20">
    <location>
        <position position="158"/>
    </location>
</feature>
<keyword evidence="11" id="KW-0812">Transmembrane</keyword>
<evidence type="ECO:0000256" key="19">
    <source>
        <dbReference type="PIRNR" id="PIRNR000447"/>
    </source>
</evidence>
<dbReference type="PROSITE" id="PS52004">
    <property type="entry name" value="KS3_2"/>
    <property type="match status" value="1"/>
</dbReference>
<proteinExistence type="inferred from homology"/>
<evidence type="ECO:0000256" key="9">
    <source>
        <dbReference type="ARBA" id="ARBA00022519"/>
    </source>
</evidence>
<keyword evidence="9" id="KW-0997">Cell inner membrane</keyword>
<dbReference type="PIRSF" id="PIRSF000447">
    <property type="entry name" value="KAS_II"/>
    <property type="match status" value="1"/>
</dbReference>
<dbReference type="RefSeq" id="WP_109763898.1">
    <property type="nucleotide sequence ID" value="NZ_QGGU01000007.1"/>
</dbReference>
<dbReference type="Pfam" id="PF02801">
    <property type="entry name" value="Ketoacyl-synt_C"/>
    <property type="match status" value="1"/>
</dbReference>
<evidence type="ECO:0000256" key="15">
    <source>
        <dbReference type="ARBA" id="ARBA00023136"/>
    </source>
</evidence>
<evidence type="ECO:0000256" key="8">
    <source>
        <dbReference type="ARBA" id="ARBA00022516"/>
    </source>
</evidence>
<dbReference type="EC" id="2.3.1.179" evidence="4 19"/>
<dbReference type="InterPro" id="IPR000794">
    <property type="entry name" value="Beta-ketoacyl_synthase"/>
</dbReference>
<dbReference type="SMART" id="SM00825">
    <property type="entry name" value="PKS_KS"/>
    <property type="match status" value="1"/>
</dbReference>
<evidence type="ECO:0000256" key="13">
    <source>
        <dbReference type="ARBA" id="ARBA00022989"/>
    </source>
</evidence>
<keyword evidence="24" id="KW-1185">Reference proteome</keyword>
<evidence type="ECO:0000256" key="2">
    <source>
        <dbReference type="ARBA" id="ARBA00005194"/>
    </source>
</evidence>
<evidence type="ECO:0000256" key="12">
    <source>
        <dbReference type="ARBA" id="ARBA00022832"/>
    </source>
</evidence>
<evidence type="ECO:0000256" key="7">
    <source>
        <dbReference type="ARBA" id="ARBA00022475"/>
    </source>
</evidence>
<comment type="function">
    <text evidence="19">Involved in the type II fatty acid elongation cycle. Catalyzes the elongation of a wide range of acyl-ACP by the addition of two carbons from malonyl-ACP to an acyl acceptor. Can efficiently catalyze the conversion of palmitoleoyl-ACP (cis-hexadec-9-enoyl-ACP) to cis-vaccenoyl-ACP (cis-octadec-11-enoyl-ACP), an essential step in the thermal regulation of fatty acid composition.</text>
</comment>
<keyword evidence="14" id="KW-0443">Lipid metabolism</keyword>
<dbReference type="EMBL" id="QGGU01000007">
    <property type="protein sequence ID" value="PWK50062.1"/>
    <property type="molecule type" value="Genomic_DNA"/>
</dbReference>
<evidence type="ECO:0000256" key="21">
    <source>
        <dbReference type="RuleBase" id="RU003694"/>
    </source>
</evidence>
<evidence type="ECO:0000256" key="20">
    <source>
        <dbReference type="PIRSR" id="PIRSR000447-1"/>
    </source>
</evidence>
<comment type="function">
    <text evidence="18">Proposed to synthesize NOD factor fatty acyl chain. Involved in the synthesis of a highly unsaturated fatty acid moiety, which forms part of a lipo-oligosaccharide that is responsible for host specificity.</text>
</comment>
<dbReference type="NCBIfam" id="TIGR03150">
    <property type="entry name" value="fabF"/>
    <property type="match status" value="1"/>
</dbReference>
<dbReference type="GO" id="GO:0006633">
    <property type="term" value="P:fatty acid biosynthetic process"/>
    <property type="evidence" value="ECO:0007669"/>
    <property type="project" value="UniProtKB-UniRule"/>
</dbReference>
<comment type="caution">
    <text evidence="23">The sequence shown here is derived from an EMBL/GenBank/DDBJ whole genome shotgun (WGS) entry which is preliminary data.</text>
</comment>
<comment type="subcellular location">
    <subcellularLocation>
        <location evidence="1">Cell inner membrane</location>
    </subcellularLocation>
</comment>
<comment type="catalytic activity">
    <reaction evidence="19">
        <text>(9Z)-hexadecenoyl-[ACP] + malonyl-[ACP] + H(+) = 3-oxo-(11Z)-octadecenoyl-[ACP] + holo-[ACP] + CO2</text>
        <dbReference type="Rhea" id="RHEA:55040"/>
        <dbReference type="Rhea" id="RHEA-COMP:9623"/>
        <dbReference type="Rhea" id="RHEA-COMP:9685"/>
        <dbReference type="Rhea" id="RHEA-COMP:10800"/>
        <dbReference type="Rhea" id="RHEA-COMP:14074"/>
        <dbReference type="ChEBI" id="CHEBI:15378"/>
        <dbReference type="ChEBI" id="CHEBI:16526"/>
        <dbReference type="ChEBI" id="CHEBI:64479"/>
        <dbReference type="ChEBI" id="CHEBI:78449"/>
        <dbReference type="ChEBI" id="CHEBI:83989"/>
        <dbReference type="ChEBI" id="CHEBI:138538"/>
        <dbReference type="EC" id="2.3.1.179"/>
    </reaction>
</comment>
<dbReference type="Pfam" id="PF00109">
    <property type="entry name" value="ketoacyl-synt"/>
    <property type="match status" value="1"/>
</dbReference>
<keyword evidence="13" id="KW-1133">Transmembrane helix</keyword>
<dbReference type="AlphaFoldDB" id="A0A316FPK4"/>
<dbReference type="Gene3D" id="3.40.47.10">
    <property type="match status" value="1"/>
</dbReference>
<reference evidence="23 24" key="1">
    <citation type="submission" date="2018-05" db="EMBL/GenBank/DDBJ databases">
        <title>Genomic Encyclopedia of Type Strains, Phase IV (KMG-IV): sequencing the most valuable type-strain genomes for metagenomic binning, comparative biology and taxonomic classification.</title>
        <authorList>
            <person name="Goeker M."/>
        </authorList>
    </citation>
    <scope>NUCLEOTIDE SEQUENCE [LARGE SCALE GENOMIC DNA]</scope>
    <source>
        <strain evidence="23 24">DSM 25350</strain>
    </source>
</reference>
<dbReference type="PROSITE" id="PS00606">
    <property type="entry name" value="KS3_1"/>
    <property type="match status" value="1"/>
</dbReference>
<dbReference type="InterPro" id="IPR017568">
    <property type="entry name" value="3-oxoacyl-ACP_synth-2"/>
</dbReference>
<evidence type="ECO:0000256" key="5">
    <source>
        <dbReference type="ARBA" id="ARBA00014657"/>
    </source>
</evidence>